<dbReference type="Proteomes" id="UP000095283">
    <property type="component" value="Unplaced"/>
</dbReference>
<evidence type="ECO:0000256" key="1">
    <source>
        <dbReference type="SAM" id="Phobius"/>
    </source>
</evidence>
<accession>A0A1I7XEW8</accession>
<keyword evidence="1" id="KW-0812">Transmembrane</keyword>
<dbReference type="AlphaFoldDB" id="A0A1I7XEW8"/>
<evidence type="ECO:0000313" key="3">
    <source>
        <dbReference type="WBParaSite" id="Hba_16203"/>
    </source>
</evidence>
<keyword evidence="2" id="KW-1185">Reference proteome</keyword>
<protein>
    <submittedName>
        <fullName evidence="3">DDE_Tnp_1_7 domain-containing protein</fullName>
    </submittedName>
</protein>
<dbReference type="WBParaSite" id="Hba_16203">
    <property type="protein sequence ID" value="Hba_16203"/>
    <property type="gene ID" value="Hba_16203"/>
</dbReference>
<reference evidence="3" key="1">
    <citation type="submission" date="2016-11" db="UniProtKB">
        <authorList>
            <consortium name="WormBaseParasite"/>
        </authorList>
    </citation>
    <scope>IDENTIFICATION</scope>
</reference>
<feature type="transmembrane region" description="Helical" evidence="1">
    <location>
        <begin position="34"/>
        <end position="57"/>
    </location>
</feature>
<keyword evidence="1" id="KW-0472">Membrane</keyword>
<sequence>MMSGTYGAIEQLFFYRYQKILPTGHKFKMSHNNFLLVIISSYVIWIIIVGGSSYVAAPDQTIAINKFIQVMGIYKIIKNYNNIHDHTPYHKGKRKILESVANYKPK</sequence>
<proteinExistence type="predicted"/>
<name>A0A1I7XEW8_HETBA</name>
<organism evidence="2 3">
    <name type="scientific">Heterorhabditis bacteriophora</name>
    <name type="common">Entomopathogenic nematode worm</name>
    <dbReference type="NCBI Taxonomy" id="37862"/>
    <lineage>
        <taxon>Eukaryota</taxon>
        <taxon>Metazoa</taxon>
        <taxon>Ecdysozoa</taxon>
        <taxon>Nematoda</taxon>
        <taxon>Chromadorea</taxon>
        <taxon>Rhabditida</taxon>
        <taxon>Rhabditina</taxon>
        <taxon>Rhabditomorpha</taxon>
        <taxon>Strongyloidea</taxon>
        <taxon>Heterorhabditidae</taxon>
        <taxon>Heterorhabditis</taxon>
    </lineage>
</organism>
<evidence type="ECO:0000313" key="2">
    <source>
        <dbReference type="Proteomes" id="UP000095283"/>
    </source>
</evidence>
<keyword evidence="1" id="KW-1133">Transmembrane helix</keyword>